<dbReference type="PANTHER" id="PTHR21454:SF46">
    <property type="entry name" value="DIPHTHAMIDE BIOSYNTHESIS PROTEIN 4"/>
    <property type="match status" value="1"/>
</dbReference>
<evidence type="ECO:0000256" key="10">
    <source>
        <dbReference type="ARBA" id="ARBA00023242"/>
    </source>
</evidence>
<dbReference type="InParanoid" id="H2AXM4"/>
<reference evidence="13 14" key="1">
    <citation type="journal article" date="2011" name="Proc. Natl. Acad. Sci. U.S.A.">
        <title>Evolutionary erosion of yeast sex chromosomes by mating-type switching accidents.</title>
        <authorList>
            <person name="Gordon J.L."/>
            <person name="Armisen D."/>
            <person name="Proux-Wera E."/>
            <person name="Oheigeartaigh S.S."/>
            <person name="Byrne K.P."/>
            <person name="Wolfe K.H."/>
        </authorList>
    </citation>
    <scope>NUCLEOTIDE SEQUENCE [LARGE SCALE GENOMIC DNA]</scope>
    <source>
        <strain evidence="14">ATCC 22294 / BCRC 22015 / CBS 2517 / CECT 1963 / NBRC 1671 / NRRL Y-8276</strain>
    </source>
</reference>
<evidence type="ECO:0000256" key="1">
    <source>
        <dbReference type="ARBA" id="ARBA00003474"/>
    </source>
</evidence>
<dbReference type="eggNOG" id="KOG0714">
    <property type="taxonomic scope" value="Eukaryota"/>
</dbReference>
<dbReference type="GO" id="GO:0017183">
    <property type="term" value="P:protein histidyl modification to diphthamide"/>
    <property type="evidence" value="ECO:0007669"/>
    <property type="project" value="UniProtKB-UniPathway"/>
</dbReference>
<dbReference type="SUPFAM" id="SSF144217">
    <property type="entry name" value="CSL zinc finger"/>
    <property type="match status" value="1"/>
</dbReference>
<dbReference type="Pfam" id="PF00226">
    <property type="entry name" value="DnaJ"/>
    <property type="match status" value="1"/>
</dbReference>
<evidence type="ECO:0000256" key="9">
    <source>
        <dbReference type="ARBA" id="ARBA00023004"/>
    </source>
</evidence>
<keyword evidence="14" id="KW-1185">Reference proteome</keyword>
<dbReference type="RefSeq" id="XP_003958259.1">
    <property type="nucleotide sequence ID" value="XM_003958210.1"/>
</dbReference>
<evidence type="ECO:0000259" key="11">
    <source>
        <dbReference type="PROSITE" id="PS50076"/>
    </source>
</evidence>
<evidence type="ECO:0000256" key="4">
    <source>
        <dbReference type="ARBA" id="ARBA00006169"/>
    </source>
</evidence>
<keyword evidence="10" id="KW-0539">Nucleus</keyword>
<sequence length="163" mass="18688">MNKATHYEVLNVPAQVTPDELKKSYRVLLLSTHPDKSNVTTSKYSIDQIKEAYRILSDPVSRKTYDAHLLEEGKKNGFYNVGDALDEVSLDSFACHENEDLMEYTMKCPRCQVKDGFKLNDDILDEFAVSCNERDQGLFQVLVQCDSCSLWLKVNFYALESEE</sequence>
<comment type="subcellular location">
    <subcellularLocation>
        <location evidence="3">Cytoplasm</location>
    </subcellularLocation>
    <subcellularLocation>
        <location evidence="2">Nucleus</location>
    </subcellularLocation>
</comment>
<dbReference type="PANTHER" id="PTHR21454">
    <property type="entry name" value="DPH3 HOMOLOG-RELATED"/>
    <property type="match status" value="1"/>
</dbReference>
<evidence type="ECO:0000256" key="6">
    <source>
        <dbReference type="ARBA" id="ARBA00022490"/>
    </source>
</evidence>
<feature type="domain" description="DPH-type MB" evidence="12">
    <location>
        <begin position="84"/>
        <end position="157"/>
    </location>
</feature>
<name>H2AXM4_KAZAF</name>
<dbReference type="PROSITE" id="PS50076">
    <property type="entry name" value="DNAJ_2"/>
    <property type="match status" value="1"/>
</dbReference>
<evidence type="ECO:0000256" key="5">
    <source>
        <dbReference type="ARBA" id="ARBA00021797"/>
    </source>
</evidence>
<dbReference type="STRING" id="1071382.H2AXM4"/>
<dbReference type="KEGG" id="kaf:KAFR_0G00910"/>
<evidence type="ECO:0000256" key="3">
    <source>
        <dbReference type="ARBA" id="ARBA00004496"/>
    </source>
</evidence>
<evidence type="ECO:0000313" key="14">
    <source>
        <dbReference type="Proteomes" id="UP000005220"/>
    </source>
</evidence>
<dbReference type="Pfam" id="PF05207">
    <property type="entry name" value="Zn_ribbon_CSL"/>
    <property type="match status" value="1"/>
</dbReference>
<dbReference type="GO" id="GO:0005737">
    <property type="term" value="C:cytoplasm"/>
    <property type="evidence" value="ECO:0007669"/>
    <property type="project" value="UniProtKB-SubCell"/>
</dbReference>
<dbReference type="GO" id="GO:0005634">
    <property type="term" value="C:nucleus"/>
    <property type="evidence" value="ECO:0007669"/>
    <property type="project" value="UniProtKB-SubCell"/>
</dbReference>
<dbReference type="EMBL" id="HE650827">
    <property type="protein sequence ID" value="CCF59124.1"/>
    <property type="molecule type" value="Genomic_DNA"/>
</dbReference>
<dbReference type="AlphaFoldDB" id="H2AXM4"/>
<dbReference type="SUPFAM" id="SSF46565">
    <property type="entry name" value="Chaperone J-domain"/>
    <property type="match status" value="1"/>
</dbReference>
<dbReference type="InterPro" id="IPR001623">
    <property type="entry name" value="DnaJ_domain"/>
</dbReference>
<dbReference type="HOGENOM" id="CLU_017633_7_0_1"/>
<dbReference type="InterPro" id="IPR007872">
    <property type="entry name" value="DPH_MB_dom"/>
</dbReference>
<organism evidence="13 14">
    <name type="scientific">Kazachstania africana (strain ATCC 22294 / BCRC 22015 / CBS 2517 / CECT 1963 / NBRC 1671 / NRRL Y-8276)</name>
    <name type="common">Yeast</name>
    <name type="synonym">Kluyveromyces africanus</name>
    <dbReference type="NCBI Taxonomy" id="1071382"/>
    <lineage>
        <taxon>Eukaryota</taxon>
        <taxon>Fungi</taxon>
        <taxon>Dikarya</taxon>
        <taxon>Ascomycota</taxon>
        <taxon>Saccharomycotina</taxon>
        <taxon>Saccharomycetes</taxon>
        <taxon>Saccharomycetales</taxon>
        <taxon>Saccharomycetaceae</taxon>
        <taxon>Kazachstania</taxon>
    </lineage>
</organism>
<keyword evidence="7" id="KW-0479">Metal-binding</keyword>
<keyword evidence="9" id="KW-0408">Iron</keyword>
<evidence type="ECO:0000256" key="2">
    <source>
        <dbReference type="ARBA" id="ARBA00004123"/>
    </source>
</evidence>
<dbReference type="OrthoDB" id="445556at2759"/>
<feature type="domain" description="J" evidence="11">
    <location>
        <begin position="5"/>
        <end position="69"/>
    </location>
</feature>
<dbReference type="CDD" id="cd06257">
    <property type="entry name" value="DnaJ"/>
    <property type="match status" value="1"/>
</dbReference>
<dbReference type="PROSITE" id="PS51074">
    <property type="entry name" value="DPH_MB"/>
    <property type="match status" value="1"/>
</dbReference>
<dbReference type="Proteomes" id="UP000005220">
    <property type="component" value="Chromosome 7"/>
</dbReference>
<evidence type="ECO:0000256" key="8">
    <source>
        <dbReference type="ARBA" id="ARBA00022833"/>
    </source>
</evidence>
<evidence type="ECO:0000256" key="7">
    <source>
        <dbReference type="ARBA" id="ARBA00022723"/>
    </source>
</evidence>
<dbReference type="InterPro" id="IPR036869">
    <property type="entry name" value="J_dom_sf"/>
</dbReference>
<dbReference type="PRINTS" id="PR00625">
    <property type="entry name" value="JDOMAIN"/>
</dbReference>
<dbReference type="GeneID" id="13884615"/>
<dbReference type="GO" id="GO:0008198">
    <property type="term" value="F:ferrous iron binding"/>
    <property type="evidence" value="ECO:0007669"/>
    <property type="project" value="EnsemblFungi"/>
</dbReference>
<gene>
    <name evidence="13" type="primary">KAFR0G00910</name>
    <name evidence="13" type="ORF">KAFR_0G00910</name>
</gene>
<evidence type="ECO:0000313" key="13">
    <source>
        <dbReference type="EMBL" id="CCF59124.1"/>
    </source>
</evidence>
<keyword evidence="8" id="KW-0862">Zinc</keyword>
<comment type="similarity">
    <text evidence="4">Belongs to the DPH4 family.</text>
</comment>
<accession>H2AXM4</accession>
<comment type="function">
    <text evidence="1">Required for the first step of diphthamide biosynthesis, the transfer of 3-amino-3-carboxypropyl from S-adenosyl-L-methionine to a histidine residue. Diphthamide is a post-translational modification of histidine which occurs in elongation factor 2.</text>
</comment>
<dbReference type="SMART" id="SM00271">
    <property type="entry name" value="DnaJ"/>
    <property type="match status" value="1"/>
</dbReference>
<proteinExistence type="inferred from homology"/>
<evidence type="ECO:0000259" key="12">
    <source>
        <dbReference type="PROSITE" id="PS51074"/>
    </source>
</evidence>
<dbReference type="Gene3D" id="1.10.287.110">
    <property type="entry name" value="DnaJ domain"/>
    <property type="match status" value="1"/>
</dbReference>
<dbReference type="InterPro" id="IPR036671">
    <property type="entry name" value="DPH_MB_sf"/>
</dbReference>
<dbReference type="InterPro" id="IPR044248">
    <property type="entry name" value="DPH3/4-like"/>
</dbReference>
<protein>
    <recommendedName>
        <fullName evidence="5">Diphthamide biosynthesis protein 4</fullName>
    </recommendedName>
</protein>
<dbReference type="Gene3D" id="3.10.660.10">
    <property type="entry name" value="DPH Zinc finger"/>
    <property type="match status" value="1"/>
</dbReference>
<dbReference type="FunCoup" id="H2AXM4">
    <property type="interactions" value="400"/>
</dbReference>
<keyword evidence="6" id="KW-0963">Cytoplasm</keyword>
<dbReference type="UniPathway" id="UPA00559"/>